<dbReference type="Proteomes" id="UP000491334">
    <property type="component" value="Unassembled WGS sequence"/>
</dbReference>
<protein>
    <submittedName>
        <fullName evidence="4 13">Transcriptional regulator</fullName>
    </submittedName>
</protein>
<dbReference type="AlphaFoldDB" id="A0A0A1GM41"/>
<dbReference type="InterPro" id="IPR010982">
    <property type="entry name" value="Lambda_DNA-bd_dom_sf"/>
</dbReference>
<dbReference type="Proteomes" id="UP000265775">
    <property type="component" value="Unassembled WGS sequence"/>
</dbReference>
<feature type="domain" description="HTH cro/C1-type" evidence="2">
    <location>
        <begin position="59"/>
        <end position="114"/>
    </location>
</feature>
<dbReference type="Proteomes" id="UP000430971">
    <property type="component" value="Unassembled WGS sequence"/>
</dbReference>
<evidence type="ECO:0000313" key="18">
    <source>
        <dbReference type="Proteomes" id="UP000451234"/>
    </source>
</evidence>
<organism evidence="4 24">
    <name type="scientific">Bifidobacterium longum</name>
    <dbReference type="NCBI Taxonomy" id="216816"/>
    <lineage>
        <taxon>Bacteria</taxon>
        <taxon>Bacillati</taxon>
        <taxon>Actinomycetota</taxon>
        <taxon>Actinomycetes</taxon>
        <taxon>Bifidobacteriales</taxon>
        <taxon>Bifidobacteriaceae</taxon>
        <taxon>Bifidobacterium</taxon>
    </lineage>
</organism>
<dbReference type="Proteomes" id="UP000460333">
    <property type="component" value="Unassembled WGS sequence"/>
</dbReference>
<dbReference type="EMBL" id="WDRM01000034">
    <property type="protein sequence ID" value="KAB7334849.1"/>
    <property type="molecule type" value="Genomic_DNA"/>
</dbReference>
<evidence type="ECO:0000313" key="20">
    <source>
        <dbReference type="Proteomes" id="UP000460881"/>
    </source>
</evidence>
<evidence type="ECO:0000313" key="7">
    <source>
        <dbReference type="EMBL" id="KAB7236675.1"/>
    </source>
</evidence>
<evidence type="ECO:0000313" key="11">
    <source>
        <dbReference type="EMBL" id="KAB7393656.1"/>
    </source>
</evidence>
<dbReference type="EMBL" id="WDTJ01000003">
    <property type="protein sequence ID" value="KAB7236675.1"/>
    <property type="molecule type" value="Genomic_DNA"/>
</dbReference>
<feature type="compositionally biased region" description="Polar residues" evidence="1">
    <location>
        <begin position="27"/>
        <end position="48"/>
    </location>
</feature>
<evidence type="ECO:0000313" key="10">
    <source>
        <dbReference type="EMBL" id="KAB7356930.1"/>
    </source>
</evidence>
<comment type="caution">
    <text evidence="4">The sequence shown here is derived from an EMBL/GenBank/DDBJ whole genome shotgun (WGS) entry which is preliminary data.</text>
</comment>
<dbReference type="Proteomes" id="UP000478746">
    <property type="component" value="Unassembled WGS sequence"/>
</dbReference>
<dbReference type="SMART" id="SM00530">
    <property type="entry name" value="HTH_XRE"/>
    <property type="match status" value="1"/>
</dbReference>
<dbReference type="Gene3D" id="1.10.260.40">
    <property type="entry name" value="lambda repressor-like DNA-binding domains"/>
    <property type="match status" value="1"/>
</dbReference>
<sequence>MRGKSAVGPRGAGPNRAGPNTEGPNEDSLNIVDSSETGLNTADSNSTGPAGIGHIVLRLDRIMVERGRSLNWLADQVGITNVNLSKIKNNRVSAIRFSALAAICAALDCQPGDILEYVDGISGDADDANSK</sequence>
<evidence type="ECO:0000313" key="6">
    <source>
        <dbReference type="EMBL" id="KAB7138205.1"/>
    </source>
</evidence>
<evidence type="ECO:0000313" key="19">
    <source>
        <dbReference type="Proteomes" id="UP000460333"/>
    </source>
</evidence>
<evidence type="ECO:0000313" key="4">
    <source>
        <dbReference type="EMBL" id="KAB6914686.1"/>
    </source>
</evidence>
<evidence type="ECO:0000313" key="25">
    <source>
        <dbReference type="Proteomes" id="UP000491334"/>
    </source>
</evidence>
<evidence type="ECO:0000256" key="1">
    <source>
        <dbReference type="SAM" id="MobiDB-lite"/>
    </source>
</evidence>
<evidence type="ECO:0000313" key="9">
    <source>
        <dbReference type="EMBL" id="KAB7334849.1"/>
    </source>
</evidence>
<evidence type="ECO:0000313" key="23">
    <source>
        <dbReference type="Proteomes" id="UP000478746"/>
    </source>
</evidence>
<dbReference type="PROSITE" id="PS50943">
    <property type="entry name" value="HTH_CROC1"/>
    <property type="match status" value="1"/>
</dbReference>
<dbReference type="Proteomes" id="UP000481350">
    <property type="component" value="Unassembled WGS sequence"/>
</dbReference>
<gene>
    <name evidence="14" type="ORF">DWV59_02015</name>
    <name evidence="13" type="ORF">DXC85_06875</name>
    <name evidence="11" type="ORF">GBB40_09535</name>
    <name evidence="10" type="ORF">GBB63_10415</name>
    <name evidence="8" type="ORF">GBB65_03115</name>
    <name evidence="9" type="ORF">GBB73_10530</name>
    <name evidence="7" type="ORF">GBC43_02975</name>
    <name evidence="6" type="ORF">GBC97_00850</name>
    <name evidence="4" type="ORF">GBJ98_00940</name>
    <name evidence="5" type="ORF">GBK06_01030</name>
    <name evidence="3" type="ORF">GBK08_00850</name>
    <name evidence="12" type="ORF">KSW34_09050</name>
</gene>
<evidence type="ECO:0000313" key="12">
    <source>
        <dbReference type="EMBL" id="MBV3439123.1"/>
    </source>
</evidence>
<dbReference type="EMBL" id="QSRH01000004">
    <property type="protein sequence ID" value="RGL03514.1"/>
    <property type="molecule type" value="Genomic_DNA"/>
</dbReference>
<name>A0A0A1GM41_BIFLN</name>
<evidence type="ECO:0000313" key="5">
    <source>
        <dbReference type="EMBL" id="KAB6920834.1"/>
    </source>
</evidence>
<dbReference type="Proteomes" id="UP000451234">
    <property type="component" value="Unassembled WGS sequence"/>
</dbReference>
<dbReference type="EMBL" id="WDVF01000001">
    <property type="protein sequence ID" value="KAB7138205.1"/>
    <property type="molecule type" value="Genomic_DNA"/>
</dbReference>
<dbReference type="GO" id="GO:0003677">
    <property type="term" value="F:DNA binding"/>
    <property type="evidence" value="ECO:0007669"/>
    <property type="project" value="InterPro"/>
</dbReference>
<dbReference type="Proteomes" id="UP000468842">
    <property type="component" value="Unassembled WGS sequence"/>
</dbReference>
<dbReference type="EMBL" id="QSAR01000002">
    <property type="protein sequence ID" value="RGW65589.1"/>
    <property type="molecule type" value="Genomic_DNA"/>
</dbReference>
<dbReference type="EMBL" id="WDZP01000001">
    <property type="protein sequence ID" value="KAB6920834.1"/>
    <property type="molecule type" value="Genomic_DNA"/>
</dbReference>
<feature type="region of interest" description="Disordered" evidence="1">
    <location>
        <begin position="1"/>
        <end position="51"/>
    </location>
</feature>
<dbReference type="EMBL" id="WEAY01000001">
    <property type="protein sequence ID" value="KAB6839188.1"/>
    <property type="molecule type" value="Genomic_DNA"/>
</dbReference>
<dbReference type="SUPFAM" id="SSF47413">
    <property type="entry name" value="lambda repressor-like DNA-binding domains"/>
    <property type="match status" value="1"/>
</dbReference>
<reference evidence="15 16" key="1">
    <citation type="submission" date="2018-08" db="EMBL/GenBank/DDBJ databases">
        <title>A genome reference for cultivated species of the human gut microbiota.</title>
        <authorList>
            <person name="Zou Y."/>
            <person name="Xue W."/>
            <person name="Luo G."/>
        </authorList>
    </citation>
    <scope>NUCLEOTIDE SEQUENCE [LARGE SCALE GENOMIC DNA]</scope>
    <source>
        <strain evidence="14 16">AF11-12</strain>
        <strain evidence="13 15">TF08-4AC</strain>
    </source>
</reference>
<evidence type="ECO:0000313" key="8">
    <source>
        <dbReference type="EMBL" id="KAB7323256.1"/>
    </source>
</evidence>
<dbReference type="EMBL" id="WDQK01000028">
    <property type="protein sequence ID" value="KAB7393656.1"/>
    <property type="molecule type" value="Genomic_DNA"/>
</dbReference>
<reference evidence="12" key="3">
    <citation type="submission" date="2021-06" db="EMBL/GenBank/DDBJ databases">
        <title>Collection of gut derived symbiotic bacterial strains cultured from healthy donors.</title>
        <authorList>
            <person name="Lin H."/>
            <person name="Littmann E."/>
            <person name="Pamer E.G."/>
        </authorList>
    </citation>
    <scope>NUCLEOTIDE SEQUENCE</scope>
    <source>
        <strain evidence="12">MSK.19.9</strain>
    </source>
</reference>
<dbReference type="Proteomes" id="UP001195937">
    <property type="component" value="Unassembled WGS sequence"/>
</dbReference>
<dbReference type="InterPro" id="IPR001387">
    <property type="entry name" value="Cro/C1-type_HTH"/>
</dbReference>
<evidence type="ECO:0000313" key="16">
    <source>
        <dbReference type="Proteomes" id="UP000265775"/>
    </source>
</evidence>
<dbReference type="Proteomes" id="UP000261186">
    <property type="component" value="Unassembled WGS sequence"/>
</dbReference>
<accession>A0A0A1GM41</accession>
<dbReference type="PANTHER" id="PTHR37301:SF1">
    <property type="entry name" value="DNA-BINDING PROTEIN"/>
    <property type="match status" value="1"/>
</dbReference>
<evidence type="ECO:0000259" key="2">
    <source>
        <dbReference type="PROSITE" id="PS50943"/>
    </source>
</evidence>
<dbReference type="PANTHER" id="PTHR37301">
    <property type="entry name" value="DNA-BINDING PROTEIN-RELATED"/>
    <property type="match status" value="1"/>
</dbReference>
<evidence type="ECO:0000313" key="17">
    <source>
        <dbReference type="Proteomes" id="UP000430971"/>
    </source>
</evidence>
<dbReference type="Pfam" id="PF13443">
    <property type="entry name" value="HTH_26"/>
    <property type="match status" value="1"/>
</dbReference>
<dbReference type="Proteomes" id="UP000461165">
    <property type="component" value="Unassembled WGS sequence"/>
</dbReference>
<proteinExistence type="predicted"/>
<dbReference type="RefSeq" id="WP_007053678.1">
    <property type="nucleotide sequence ID" value="NZ_AP014658.1"/>
</dbReference>
<evidence type="ECO:0000313" key="13">
    <source>
        <dbReference type="EMBL" id="RGL03514.1"/>
    </source>
</evidence>
<dbReference type="Proteomes" id="UP000460881">
    <property type="component" value="Unassembled WGS sequence"/>
</dbReference>
<dbReference type="EMBL" id="WDRC01000034">
    <property type="protein sequence ID" value="KAB7356930.1"/>
    <property type="molecule type" value="Genomic_DNA"/>
</dbReference>
<dbReference type="EMBL" id="JAHOFX010000015">
    <property type="protein sequence ID" value="MBV3439123.1"/>
    <property type="molecule type" value="Genomic_DNA"/>
</dbReference>
<dbReference type="EMBL" id="WDRV01000003">
    <property type="protein sequence ID" value="KAB7323256.1"/>
    <property type="molecule type" value="Genomic_DNA"/>
</dbReference>
<evidence type="ECO:0000313" key="14">
    <source>
        <dbReference type="EMBL" id="RGW65589.1"/>
    </source>
</evidence>
<dbReference type="CDD" id="cd00093">
    <property type="entry name" value="HTH_XRE"/>
    <property type="match status" value="1"/>
</dbReference>
<evidence type="ECO:0000313" key="22">
    <source>
        <dbReference type="Proteomes" id="UP000468842"/>
    </source>
</evidence>
<evidence type="ECO:0000313" key="15">
    <source>
        <dbReference type="Proteomes" id="UP000261186"/>
    </source>
</evidence>
<feature type="compositionally biased region" description="Low complexity" evidence="1">
    <location>
        <begin position="8"/>
        <end position="20"/>
    </location>
</feature>
<evidence type="ECO:0000313" key="3">
    <source>
        <dbReference type="EMBL" id="KAB6839188.1"/>
    </source>
</evidence>
<reference evidence="17 18" key="2">
    <citation type="journal article" date="2019" name="Nat. Med.">
        <title>A library of human gut bacterial isolates paired with longitudinal multiomics data enables mechanistic microbiome research.</title>
        <authorList>
            <person name="Poyet M."/>
            <person name="Groussin M."/>
            <person name="Gibbons S.M."/>
            <person name="Avila-Pacheco J."/>
            <person name="Jiang X."/>
            <person name="Kearney S.M."/>
            <person name="Perrotta A.R."/>
            <person name="Berdy B."/>
            <person name="Zhao S."/>
            <person name="Lieberman T.D."/>
            <person name="Swanson P.K."/>
            <person name="Smith M."/>
            <person name="Roesemann S."/>
            <person name="Alexander J.E."/>
            <person name="Rich S.A."/>
            <person name="Livny J."/>
            <person name="Vlamakis H."/>
            <person name="Clish C."/>
            <person name="Bullock K."/>
            <person name="Deik A."/>
            <person name="Scott J."/>
            <person name="Pierce K.A."/>
            <person name="Xavier R.J."/>
            <person name="Alm E.J."/>
        </authorList>
    </citation>
    <scope>NUCLEOTIDE SEQUENCE [LARGE SCALE GENOMIC DNA]</scope>
    <source>
        <strain evidence="7 19">BIOML-A118</strain>
        <strain evidence="6 21">BIOML-A166</strain>
        <strain evidence="4 24">BIOML-A283</strain>
        <strain evidence="5 25">BIOML-A284</strain>
        <strain evidence="3 23">BIOML-A320</strain>
        <strain evidence="11 22">BIOML-A37</strain>
        <strain evidence="10 20">BIOML-A55</strain>
        <strain evidence="9 17">BIOML-A65</strain>
        <strain evidence="8 18">BIOML-A75</strain>
    </source>
</reference>
<evidence type="ECO:0000313" key="24">
    <source>
        <dbReference type="Proteomes" id="UP000481350"/>
    </source>
</evidence>
<dbReference type="EMBL" id="WDZO01000001">
    <property type="protein sequence ID" value="KAB6914686.1"/>
    <property type="molecule type" value="Genomic_DNA"/>
</dbReference>
<evidence type="ECO:0000313" key="21">
    <source>
        <dbReference type="Proteomes" id="UP000461165"/>
    </source>
</evidence>